<dbReference type="GO" id="GO:0003677">
    <property type="term" value="F:DNA binding"/>
    <property type="evidence" value="ECO:0007669"/>
    <property type="project" value="InterPro"/>
</dbReference>
<dbReference type="GeneID" id="18934563"/>
<dbReference type="PANTHER" id="PTHR34605">
    <property type="entry name" value="PHAGE_INTEGRASE DOMAIN-CONTAINING PROTEIN"/>
    <property type="match status" value="1"/>
</dbReference>
<dbReference type="OrthoDB" id="2503647at2759"/>
<gene>
    <name evidence="1" type="ORF">MELLADRAFT_87573</name>
</gene>
<evidence type="ECO:0008006" key="3">
    <source>
        <dbReference type="Google" id="ProtNLM"/>
    </source>
</evidence>
<keyword evidence="2" id="KW-1185">Reference proteome</keyword>
<dbReference type="VEuPathDB" id="FungiDB:MELLADRAFT_87573"/>
<dbReference type="Proteomes" id="UP000001072">
    <property type="component" value="Unassembled WGS sequence"/>
</dbReference>
<dbReference type="RefSeq" id="XP_007419574.1">
    <property type="nucleotide sequence ID" value="XM_007419512.1"/>
</dbReference>
<protein>
    <recommendedName>
        <fullName evidence="3">Tyr recombinase domain-containing protein</fullName>
    </recommendedName>
</protein>
<dbReference type="EMBL" id="GL883305">
    <property type="protein sequence ID" value="EGF97157.1"/>
    <property type="molecule type" value="Genomic_DNA"/>
</dbReference>
<organism evidence="2">
    <name type="scientific">Melampsora larici-populina (strain 98AG31 / pathotype 3-4-7)</name>
    <name type="common">Poplar leaf rust fungus</name>
    <dbReference type="NCBI Taxonomy" id="747676"/>
    <lineage>
        <taxon>Eukaryota</taxon>
        <taxon>Fungi</taxon>
        <taxon>Dikarya</taxon>
        <taxon>Basidiomycota</taxon>
        <taxon>Pucciniomycotina</taxon>
        <taxon>Pucciniomycetes</taxon>
        <taxon>Pucciniales</taxon>
        <taxon>Melampsoraceae</taxon>
        <taxon>Melampsora</taxon>
    </lineage>
</organism>
<evidence type="ECO:0000313" key="2">
    <source>
        <dbReference type="Proteomes" id="UP000001072"/>
    </source>
</evidence>
<dbReference type="KEGG" id="mlr:MELLADRAFT_87573"/>
<dbReference type="GO" id="GO:0006310">
    <property type="term" value="P:DNA recombination"/>
    <property type="evidence" value="ECO:0007669"/>
    <property type="project" value="InterPro"/>
</dbReference>
<sequence>MQIWHSNGDFGILGHSFRVGGASLRAALGIPHSAIKTLGRWTSACYALYLRDYSSEDMAETCRLLEVLNG</sequence>
<accession>F4SDW9</accession>
<proteinExistence type="predicted"/>
<dbReference type="InParanoid" id="F4SDW9"/>
<dbReference type="AlphaFoldDB" id="F4SDW9"/>
<name>F4SDW9_MELLP</name>
<dbReference type="Gene3D" id="1.10.443.10">
    <property type="entry name" value="Intergrase catalytic core"/>
    <property type="match status" value="1"/>
</dbReference>
<dbReference type="HOGENOM" id="CLU_2758312_0_0_1"/>
<dbReference type="GO" id="GO:0015074">
    <property type="term" value="P:DNA integration"/>
    <property type="evidence" value="ECO:0007669"/>
    <property type="project" value="InterPro"/>
</dbReference>
<evidence type="ECO:0000313" key="1">
    <source>
        <dbReference type="EMBL" id="EGF97157.1"/>
    </source>
</evidence>
<dbReference type="InterPro" id="IPR052925">
    <property type="entry name" value="Phage_Integrase-like_Recomb"/>
</dbReference>
<reference evidence="2" key="1">
    <citation type="journal article" date="2011" name="Proc. Natl. Acad. Sci. U.S.A.">
        <title>Obligate biotrophy features unraveled by the genomic analysis of rust fungi.</title>
        <authorList>
            <person name="Duplessis S."/>
            <person name="Cuomo C.A."/>
            <person name="Lin Y.-C."/>
            <person name="Aerts A."/>
            <person name="Tisserant E."/>
            <person name="Veneault-Fourrey C."/>
            <person name="Joly D.L."/>
            <person name="Hacquard S."/>
            <person name="Amselem J."/>
            <person name="Cantarel B.L."/>
            <person name="Chiu R."/>
            <person name="Coutinho P.M."/>
            <person name="Feau N."/>
            <person name="Field M."/>
            <person name="Frey P."/>
            <person name="Gelhaye E."/>
            <person name="Goldberg J."/>
            <person name="Grabherr M.G."/>
            <person name="Kodira C.D."/>
            <person name="Kohler A."/>
            <person name="Kuees U."/>
            <person name="Lindquist E.A."/>
            <person name="Lucas S.M."/>
            <person name="Mago R."/>
            <person name="Mauceli E."/>
            <person name="Morin E."/>
            <person name="Murat C."/>
            <person name="Pangilinan J.L."/>
            <person name="Park R."/>
            <person name="Pearson M."/>
            <person name="Quesneville H."/>
            <person name="Rouhier N."/>
            <person name="Sakthikumar S."/>
            <person name="Salamov A.A."/>
            <person name="Schmutz J."/>
            <person name="Selles B."/>
            <person name="Shapiro H."/>
            <person name="Tanguay P."/>
            <person name="Tuskan G.A."/>
            <person name="Henrissat B."/>
            <person name="Van de Peer Y."/>
            <person name="Rouze P."/>
            <person name="Ellis J.G."/>
            <person name="Dodds P.N."/>
            <person name="Schein J.E."/>
            <person name="Zhong S."/>
            <person name="Hamelin R.C."/>
            <person name="Grigoriev I.V."/>
            <person name="Szabo L.J."/>
            <person name="Martin F."/>
        </authorList>
    </citation>
    <scope>NUCLEOTIDE SEQUENCE [LARGE SCALE GENOMIC DNA]</scope>
    <source>
        <strain evidence="2">98AG31 / pathotype 3-4-7</strain>
    </source>
</reference>
<dbReference type="PANTHER" id="PTHR34605:SF3">
    <property type="entry name" value="P CELL-TYPE AGGLUTINATION PROTEIN MAP4-LIKE-RELATED"/>
    <property type="match status" value="1"/>
</dbReference>
<dbReference type="InterPro" id="IPR013762">
    <property type="entry name" value="Integrase-like_cat_sf"/>
</dbReference>